<evidence type="ECO:0000256" key="2">
    <source>
        <dbReference type="ARBA" id="ARBA00022729"/>
    </source>
</evidence>
<accession>A0ABN8B4L7</accession>
<dbReference type="InterPro" id="IPR025483">
    <property type="entry name" value="Lipase_euk"/>
</dbReference>
<dbReference type="InterPro" id="IPR000073">
    <property type="entry name" value="AB_hydrolase_1"/>
</dbReference>
<evidence type="ECO:0000256" key="6">
    <source>
        <dbReference type="PIRNR" id="PIRNR000862"/>
    </source>
</evidence>
<feature type="signal peptide" evidence="7">
    <location>
        <begin position="1"/>
        <end position="17"/>
    </location>
</feature>
<evidence type="ECO:0000313" key="9">
    <source>
        <dbReference type="EMBL" id="CAH0402505.1"/>
    </source>
</evidence>
<gene>
    <name evidence="9" type="ORF">CHILSU_LOCUS5746</name>
</gene>
<feature type="chain" id="PRO_5046768085" description="Lipase" evidence="7">
    <location>
        <begin position="18"/>
        <end position="391"/>
    </location>
</feature>
<feature type="domain" description="AB hydrolase-1" evidence="8">
    <location>
        <begin position="72"/>
        <end position="198"/>
    </location>
</feature>
<dbReference type="EMBL" id="OU963913">
    <property type="protein sequence ID" value="CAH0402505.1"/>
    <property type="molecule type" value="Genomic_DNA"/>
</dbReference>
<dbReference type="Proteomes" id="UP001153292">
    <property type="component" value="Chromosome 20"/>
</dbReference>
<dbReference type="Gene3D" id="3.40.50.1820">
    <property type="entry name" value="alpha/beta hydrolase"/>
    <property type="match status" value="1"/>
</dbReference>
<keyword evidence="2 7" id="KW-0732">Signal</keyword>
<sequence>MILILLVLCWSVYDVSGKHFESASNYLAEDGRLNFTELVTKYGQRKTEEFDVITEDSYILKLFHIEGDKRRPILMAHGLIDSPNSFIARGNKSLALALAEKGYDCWFMSVRGKKYSRKHLHLNPDKDAAYWDFSFHEIGMYDLSATIDFVLKKTNQTQLTLIGFSQGNQIWFVLGSLRPEYNAKVKAVIALAPVAYMNNTSIPGKSLWPPFNVFLKKTGQEELFGENSIATFVARAVCSRVPAGAEFCLNTFIFPLSGIDLDQLELEFMTVFIGHCPSSTSRRVLDHMIQVTNEKTFQQYNHGPIVNFKKYGSFIPPKYPLEKITAKIELLVGRNDVSATADDVKFLNTLLRNSTYHEIDFNQWSHLDFVFGRQMDVYLFPLLLDLLKKYN</sequence>
<evidence type="ECO:0000256" key="1">
    <source>
        <dbReference type="ARBA" id="ARBA00010701"/>
    </source>
</evidence>
<organism evidence="9 10">
    <name type="scientific">Chilo suppressalis</name>
    <name type="common">Asiatic rice borer moth</name>
    <dbReference type="NCBI Taxonomy" id="168631"/>
    <lineage>
        <taxon>Eukaryota</taxon>
        <taxon>Metazoa</taxon>
        <taxon>Ecdysozoa</taxon>
        <taxon>Arthropoda</taxon>
        <taxon>Hexapoda</taxon>
        <taxon>Insecta</taxon>
        <taxon>Pterygota</taxon>
        <taxon>Neoptera</taxon>
        <taxon>Endopterygota</taxon>
        <taxon>Lepidoptera</taxon>
        <taxon>Glossata</taxon>
        <taxon>Ditrysia</taxon>
        <taxon>Pyraloidea</taxon>
        <taxon>Crambidae</taxon>
        <taxon>Crambinae</taxon>
        <taxon>Chilo</taxon>
    </lineage>
</organism>
<reference evidence="9" key="1">
    <citation type="submission" date="2021-12" db="EMBL/GenBank/DDBJ databases">
        <authorList>
            <person name="King R."/>
        </authorList>
    </citation>
    <scope>NUCLEOTIDE SEQUENCE</scope>
</reference>
<dbReference type="PANTHER" id="PTHR11005">
    <property type="entry name" value="LYSOSOMAL ACID LIPASE-RELATED"/>
    <property type="match status" value="1"/>
</dbReference>
<evidence type="ECO:0000313" key="10">
    <source>
        <dbReference type="Proteomes" id="UP001153292"/>
    </source>
</evidence>
<name>A0ABN8B4L7_CHISP</name>
<comment type="similarity">
    <text evidence="1 6">Belongs to the AB hydrolase superfamily. Lipase family.</text>
</comment>
<keyword evidence="6" id="KW-0378">Hydrolase</keyword>
<keyword evidence="4" id="KW-0443">Lipid metabolism</keyword>
<proteinExistence type="inferred from homology"/>
<keyword evidence="3 6" id="KW-0442">Lipid degradation</keyword>
<dbReference type="Pfam" id="PF00561">
    <property type="entry name" value="Abhydrolase_1"/>
    <property type="match status" value="1"/>
</dbReference>
<evidence type="ECO:0000259" key="8">
    <source>
        <dbReference type="Pfam" id="PF00561"/>
    </source>
</evidence>
<dbReference type="PIRSF" id="PIRSF000862">
    <property type="entry name" value="Steryl_ester_lip"/>
    <property type="match status" value="1"/>
</dbReference>
<dbReference type="InterPro" id="IPR029058">
    <property type="entry name" value="AB_hydrolase_fold"/>
</dbReference>
<dbReference type="SUPFAM" id="SSF53474">
    <property type="entry name" value="alpha/beta-Hydrolases"/>
    <property type="match status" value="1"/>
</dbReference>
<keyword evidence="5" id="KW-0325">Glycoprotein</keyword>
<keyword evidence="10" id="KW-1185">Reference proteome</keyword>
<evidence type="ECO:0000256" key="4">
    <source>
        <dbReference type="ARBA" id="ARBA00023098"/>
    </source>
</evidence>
<evidence type="ECO:0000256" key="3">
    <source>
        <dbReference type="ARBA" id="ARBA00022963"/>
    </source>
</evidence>
<protein>
    <recommendedName>
        <fullName evidence="6">Lipase</fullName>
    </recommendedName>
</protein>
<evidence type="ECO:0000256" key="7">
    <source>
        <dbReference type="SAM" id="SignalP"/>
    </source>
</evidence>
<evidence type="ECO:0000256" key="5">
    <source>
        <dbReference type="ARBA" id="ARBA00023180"/>
    </source>
</evidence>